<keyword evidence="2 7" id="KW-0812">Transmembrane</keyword>
<feature type="signal peptide" evidence="8">
    <location>
        <begin position="1"/>
        <end position="16"/>
    </location>
</feature>
<reference evidence="10" key="1">
    <citation type="journal article" date="2023" name="Mol. Phylogenet. Evol.">
        <title>Genome-scale phylogeny and comparative genomics of the fungal order Sordariales.</title>
        <authorList>
            <person name="Hensen N."/>
            <person name="Bonometti L."/>
            <person name="Westerberg I."/>
            <person name="Brannstrom I.O."/>
            <person name="Guillou S."/>
            <person name="Cros-Aarteil S."/>
            <person name="Calhoun S."/>
            <person name="Haridas S."/>
            <person name="Kuo A."/>
            <person name="Mondo S."/>
            <person name="Pangilinan J."/>
            <person name="Riley R."/>
            <person name="LaButti K."/>
            <person name="Andreopoulos B."/>
            <person name="Lipzen A."/>
            <person name="Chen C."/>
            <person name="Yan M."/>
            <person name="Daum C."/>
            <person name="Ng V."/>
            <person name="Clum A."/>
            <person name="Steindorff A."/>
            <person name="Ohm R.A."/>
            <person name="Martin F."/>
            <person name="Silar P."/>
            <person name="Natvig D.O."/>
            <person name="Lalanne C."/>
            <person name="Gautier V."/>
            <person name="Ament-Velasquez S.L."/>
            <person name="Kruys A."/>
            <person name="Hutchinson M.I."/>
            <person name="Powell A.J."/>
            <person name="Barry K."/>
            <person name="Miller A.N."/>
            <person name="Grigoriev I.V."/>
            <person name="Debuchy R."/>
            <person name="Gladieux P."/>
            <person name="Hiltunen Thoren M."/>
            <person name="Johannesson H."/>
        </authorList>
    </citation>
    <scope>NUCLEOTIDE SEQUENCE</scope>
    <source>
        <strain evidence="10">CBS 955.72</strain>
    </source>
</reference>
<feature type="transmembrane region" description="Helical" evidence="7">
    <location>
        <begin position="120"/>
        <end position="139"/>
    </location>
</feature>
<accession>A0AAJ0H7M4</accession>
<evidence type="ECO:0000256" key="4">
    <source>
        <dbReference type="ARBA" id="ARBA00023136"/>
    </source>
</evidence>
<dbReference type="EMBL" id="JAUIQD010000008">
    <property type="protein sequence ID" value="KAK3342149.1"/>
    <property type="molecule type" value="Genomic_DNA"/>
</dbReference>
<dbReference type="GO" id="GO:0016020">
    <property type="term" value="C:membrane"/>
    <property type="evidence" value="ECO:0007669"/>
    <property type="project" value="UniProtKB-SubCell"/>
</dbReference>
<evidence type="ECO:0000256" key="1">
    <source>
        <dbReference type="ARBA" id="ARBA00004141"/>
    </source>
</evidence>
<feature type="compositionally biased region" description="Basic and acidic residues" evidence="6">
    <location>
        <begin position="252"/>
        <end position="270"/>
    </location>
</feature>
<dbReference type="InterPro" id="IPR052337">
    <property type="entry name" value="SAT4-like"/>
</dbReference>
<dbReference type="PANTHER" id="PTHR33048">
    <property type="entry name" value="PTH11-LIKE INTEGRAL MEMBRANE PROTEIN (AFU_ORTHOLOGUE AFUA_5G11245)"/>
    <property type="match status" value="1"/>
</dbReference>
<feature type="transmembrane region" description="Helical" evidence="7">
    <location>
        <begin position="190"/>
        <end position="210"/>
    </location>
</feature>
<protein>
    <recommendedName>
        <fullName evidence="9">Rhodopsin domain-containing protein</fullName>
    </recommendedName>
</protein>
<feature type="chain" id="PRO_5042471009" description="Rhodopsin domain-containing protein" evidence="8">
    <location>
        <begin position="17"/>
        <end position="307"/>
    </location>
</feature>
<evidence type="ECO:0000259" key="9">
    <source>
        <dbReference type="Pfam" id="PF20684"/>
    </source>
</evidence>
<evidence type="ECO:0000256" key="3">
    <source>
        <dbReference type="ARBA" id="ARBA00022989"/>
    </source>
</evidence>
<feature type="transmembrane region" description="Helical" evidence="7">
    <location>
        <begin position="66"/>
        <end position="87"/>
    </location>
</feature>
<dbReference type="AlphaFoldDB" id="A0AAJ0H7M4"/>
<comment type="caution">
    <text evidence="10">The sequence shown here is derived from an EMBL/GenBank/DDBJ whole genome shotgun (WGS) entry which is preliminary data.</text>
</comment>
<keyword evidence="11" id="KW-1185">Reference proteome</keyword>
<comment type="similarity">
    <text evidence="5">Belongs to the SAT4 family.</text>
</comment>
<feature type="region of interest" description="Disordered" evidence="6">
    <location>
        <begin position="244"/>
        <end position="307"/>
    </location>
</feature>
<reference evidence="10" key="2">
    <citation type="submission" date="2023-06" db="EMBL/GenBank/DDBJ databases">
        <authorList>
            <consortium name="Lawrence Berkeley National Laboratory"/>
            <person name="Haridas S."/>
            <person name="Hensen N."/>
            <person name="Bonometti L."/>
            <person name="Westerberg I."/>
            <person name="Brannstrom I.O."/>
            <person name="Guillou S."/>
            <person name="Cros-Aarteil S."/>
            <person name="Calhoun S."/>
            <person name="Kuo A."/>
            <person name="Mondo S."/>
            <person name="Pangilinan J."/>
            <person name="Riley R."/>
            <person name="Labutti K."/>
            <person name="Andreopoulos B."/>
            <person name="Lipzen A."/>
            <person name="Chen C."/>
            <person name="Yanf M."/>
            <person name="Daum C."/>
            <person name="Ng V."/>
            <person name="Clum A."/>
            <person name="Steindorff A."/>
            <person name="Ohm R."/>
            <person name="Martin F."/>
            <person name="Silar P."/>
            <person name="Natvig D."/>
            <person name="Lalanne C."/>
            <person name="Gautier V."/>
            <person name="Ament-Velasquez S.L."/>
            <person name="Kruys A."/>
            <person name="Hutchinson M.I."/>
            <person name="Powell A.J."/>
            <person name="Barry K."/>
            <person name="Miller A.N."/>
            <person name="Grigoriev I.V."/>
            <person name="Debuchy R."/>
            <person name="Gladieux P."/>
            <person name="Thoren M.H."/>
            <person name="Johannesson H."/>
        </authorList>
    </citation>
    <scope>NUCLEOTIDE SEQUENCE</scope>
    <source>
        <strain evidence="10">CBS 955.72</strain>
    </source>
</reference>
<gene>
    <name evidence="10" type="ORF">B0T25DRAFT_464599</name>
</gene>
<evidence type="ECO:0000256" key="6">
    <source>
        <dbReference type="SAM" id="MobiDB-lite"/>
    </source>
</evidence>
<dbReference type="InterPro" id="IPR049326">
    <property type="entry name" value="Rhodopsin_dom_fungi"/>
</dbReference>
<proteinExistence type="inferred from homology"/>
<evidence type="ECO:0000313" key="11">
    <source>
        <dbReference type="Proteomes" id="UP001275084"/>
    </source>
</evidence>
<evidence type="ECO:0000256" key="8">
    <source>
        <dbReference type="SAM" id="SignalP"/>
    </source>
</evidence>
<keyword evidence="3 7" id="KW-1133">Transmembrane helix</keyword>
<evidence type="ECO:0000256" key="5">
    <source>
        <dbReference type="ARBA" id="ARBA00038359"/>
    </source>
</evidence>
<feature type="transmembrane region" description="Helical" evidence="7">
    <location>
        <begin position="151"/>
        <end position="170"/>
    </location>
</feature>
<feature type="domain" description="Rhodopsin" evidence="9">
    <location>
        <begin position="7"/>
        <end position="215"/>
    </location>
</feature>
<evidence type="ECO:0000256" key="2">
    <source>
        <dbReference type="ARBA" id="ARBA00022692"/>
    </source>
</evidence>
<keyword evidence="4 7" id="KW-0472">Membrane</keyword>
<evidence type="ECO:0000256" key="7">
    <source>
        <dbReference type="SAM" id="Phobius"/>
    </source>
</evidence>
<organism evidence="10 11">
    <name type="scientific">Lasiosphaeria hispida</name>
    <dbReference type="NCBI Taxonomy" id="260671"/>
    <lineage>
        <taxon>Eukaryota</taxon>
        <taxon>Fungi</taxon>
        <taxon>Dikarya</taxon>
        <taxon>Ascomycota</taxon>
        <taxon>Pezizomycotina</taxon>
        <taxon>Sordariomycetes</taxon>
        <taxon>Sordariomycetidae</taxon>
        <taxon>Sordariales</taxon>
        <taxon>Lasiosphaeriaceae</taxon>
        <taxon>Lasiosphaeria</taxon>
    </lineage>
</organism>
<name>A0AAJ0H7M4_9PEZI</name>
<dbReference type="PANTHER" id="PTHR33048:SF129">
    <property type="entry name" value="INTEGRAL MEMBRANE PROTEIN-RELATED"/>
    <property type="match status" value="1"/>
</dbReference>
<sequence>MVSWVFLLMGIHYGVGRHNFYVAPEDEILAEKYLFITQPPYPWALAFAKMSIAWMLIRLRREERVWVTVMAVMMVIAGGIGVSANAFQLSLCRPLWAVWDHSNPDAMCIDPHVAQTSINVHAGLTIITDVILSLAPVTFIVSMKQPLREKFVLAFVMGLGLVASAASIAKTFKTKDYGLTGDTLRDSVGITIWSILEMQLAITASCIPTLRQLFETLLRRAGLLSSTPYNHSLSYFRDGYMMQDEGGAAQHPSDDPGHDLDTMRRSHNVERGAVPTDTESLGSEMPIVAKPGRVHRGDGAVGTEEAA</sequence>
<comment type="subcellular location">
    <subcellularLocation>
        <location evidence="1">Membrane</location>
        <topology evidence="1">Multi-pass membrane protein</topology>
    </subcellularLocation>
</comment>
<dbReference type="Pfam" id="PF20684">
    <property type="entry name" value="Fung_rhodopsin"/>
    <property type="match status" value="1"/>
</dbReference>
<evidence type="ECO:0000313" key="10">
    <source>
        <dbReference type="EMBL" id="KAK3342149.1"/>
    </source>
</evidence>
<keyword evidence="8" id="KW-0732">Signal</keyword>
<dbReference type="Proteomes" id="UP001275084">
    <property type="component" value="Unassembled WGS sequence"/>
</dbReference>